<accession>A0ABR2MIV6</accession>
<name>A0ABR2MIV6_9ASPA</name>
<dbReference type="EMBL" id="JBBWWR010000007">
    <property type="protein sequence ID" value="KAK8963651.1"/>
    <property type="molecule type" value="Genomic_DNA"/>
</dbReference>
<dbReference type="Proteomes" id="UP001412067">
    <property type="component" value="Unassembled WGS sequence"/>
</dbReference>
<protein>
    <submittedName>
        <fullName evidence="1">Uncharacterized protein</fullName>
    </submittedName>
</protein>
<evidence type="ECO:0000313" key="1">
    <source>
        <dbReference type="EMBL" id="KAK8963651.1"/>
    </source>
</evidence>
<reference evidence="1 2" key="1">
    <citation type="journal article" date="2022" name="Nat. Plants">
        <title>Genomes of leafy and leafless Platanthera orchids illuminate the evolution of mycoheterotrophy.</title>
        <authorList>
            <person name="Li M.H."/>
            <person name="Liu K.W."/>
            <person name="Li Z."/>
            <person name="Lu H.C."/>
            <person name="Ye Q.L."/>
            <person name="Zhang D."/>
            <person name="Wang J.Y."/>
            <person name="Li Y.F."/>
            <person name="Zhong Z.M."/>
            <person name="Liu X."/>
            <person name="Yu X."/>
            <person name="Liu D.K."/>
            <person name="Tu X.D."/>
            <person name="Liu B."/>
            <person name="Hao Y."/>
            <person name="Liao X.Y."/>
            <person name="Jiang Y.T."/>
            <person name="Sun W.H."/>
            <person name="Chen J."/>
            <person name="Chen Y.Q."/>
            <person name="Ai Y."/>
            <person name="Zhai J.W."/>
            <person name="Wu S.S."/>
            <person name="Zhou Z."/>
            <person name="Hsiao Y.Y."/>
            <person name="Wu W.L."/>
            <person name="Chen Y.Y."/>
            <person name="Lin Y.F."/>
            <person name="Hsu J.L."/>
            <person name="Li C.Y."/>
            <person name="Wang Z.W."/>
            <person name="Zhao X."/>
            <person name="Zhong W.Y."/>
            <person name="Ma X.K."/>
            <person name="Ma L."/>
            <person name="Huang J."/>
            <person name="Chen G.Z."/>
            <person name="Huang M.Z."/>
            <person name="Huang L."/>
            <person name="Peng D.H."/>
            <person name="Luo Y.B."/>
            <person name="Zou S.Q."/>
            <person name="Chen S.P."/>
            <person name="Lan S."/>
            <person name="Tsai W.C."/>
            <person name="Van de Peer Y."/>
            <person name="Liu Z.J."/>
        </authorList>
    </citation>
    <scope>NUCLEOTIDE SEQUENCE [LARGE SCALE GENOMIC DNA]</scope>
    <source>
        <strain evidence="1">Lor288</strain>
    </source>
</reference>
<evidence type="ECO:0000313" key="2">
    <source>
        <dbReference type="Proteomes" id="UP001412067"/>
    </source>
</evidence>
<proteinExistence type="predicted"/>
<organism evidence="1 2">
    <name type="scientific">Platanthera guangdongensis</name>
    <dbReference type="NCBI Taxonomy" id="2320717"/>
    <lineage>
        <taxon>Eukaryota</taxon>
        <taxon>Viridiplantae</taxon>
        <taxon>Streptophyta</taxon>
        <taxon>Embryophyta</taxon>
        <taxon>Tracheophyta</taxon>
        <taxon>Spermatophyta</taxon>
        <taxon>Magnoliopsida</taxon>
        <taxon>Liliopsida</taxon>
        <taxon>Asparagales</taxon>
        <taxon>Orchidaceae</taxon>
        <taxon>Orchidoideae</taxon>
        <taxon>Orchideae</taxon>
        <taxon>Orchidinae</taxon>
        <taxon>Platanthera</taxon>
    </lineage>
</organism>
<gene>
    <name evidence="1" type="ORF">KSP40_PGU000117</name>
</gene>
<comment type="caution">
    <text evidence="1">The sequence shown here is derived from an EMBL/GenBank/DDBJ whole genome shotgun (WGS) entry which is preliminary data.</text>
</comment>
<sequence>MELVMQKRKNGFGLAAFHITLSFCGACVVSARPLIMLEALALPTRQQLVDMAGGYDNNQKACKYASPLWNSSKFKMTILTSL</sequence>
<keyword evidence="2" id="KW-1185">Reference proteome</keyword>